<evidence type="ECO:0000313" key="6">
    <source>
        <dbReference type="EMBL" id="CAG9539717.1"/>
    </source>
</evidence>
<keyword evidence="3" id="KW-0732">Signal</keyword>
<evidence type="ECO:0000256" key="4">
    <source>
        <dbReference type="ARBA" id="ARBA00022801"/>
    </source>
</evidence>
<dbReference type="InterPro" id="IPR029058">
    <property type="entry name" value="AB_hydrolase_fold"/>
</dbReference>
<dbReference type="AlphaFoldDB" id="A0A8J2PY25"/>
<protein>
    <submittedName>
        <fullName evidence="6">Uncharacterized protein</fullName>
    </submittedName>
</protein>
<evidence type="ECO:0000256" key="5">
    <source>
        <dbReference type="ARBA" id="ARBA00023180"/>
    </source>
</evidence>
<keyword evidence="2" id="KW-0645">Protease</keyword>
<dbReference type="EMBL" id="CAKAEH010001834">
    <property type="protein sequence ID" value="CAG9539717.1"/>
    <property type="molecule type" value="Genomic_DNA"/>
</dbReference>
<dbReference type="OrthoDB" id="5842864at2759"/>
<comment type="similarity">
    <text evidence="1">Belongs to the peptidase S28 family.</text>
</comment>
<evidence type="ECO:0000313" key="7">
    <source>
        <dbReference type="Proteomes" id="UP000746747"/>
    </source>
</evidence>
<gene>
    <name evidence="6" type="ORF">CJOHNSTONI_LOCUS9294</name>
</gene>
<organism evidence="6 7">
    <name type="scientific">Cercopithifilaria johnstoni</name>
    <dbReference type="NCBI Taxonomy" id="2874296"/>
    <lineage>
        <taxon>Eukaryota</taxon>
        <taxon>Metazoa</taxon>
        <taxon>Ecdysozoa</taxon>
        <taxon>Nematoda</taxon>
        <taxon>Chromadorea</taxon>
        <taxon>Rhabditida</taxon>
        <taxon>Spirurina</taxon>
        <taxon>Spiruromorpha</taxon>
        <taxon>Filarioidea</taxon>
        <taxon>Onchocercidae</taxon>
        <taxon>Cercopithifilaria</taxon>
    </lineage>
</organism>
<dbReference type="GO" id="GO:0006508">
    <property type="term" value="P:proteolysis"/>
    <property type="evidence" value="ECO:0007669"/>
    <property type="project" value="UniProtKB-KW"/>
</dbReference>
<keyword evidence="4" id="KW-0378">Hydrolase</keyword>
<dbReference type="InterPro" id="IPR008758">
    <property type="entry name" value="Peptidase_S28"/>
</dbReference>
<evidence type="ECO:0000256" key="3">
    <source>
        <dbReference type="ARBA" id="ARBA00022729"/>
    </source>
</evidence>
<dbReference type="Gene3D" id="3.40.50.1820">
    <property type="entry name" value="alpha/beta hydrolase"/>
    <property type="match status" value="1"/>
</dbReference>
<keyword evidence="7" id="KW-1185">Reference proteome</keyword>
<dbReference type="PANTHER" id="PTHR11010:SF117">
    <property type="entry name" value="SERINE PROTEASE 16"/>
    <property type="match status" value="1"/>
</dbReference>
<dbReference type="PANTHER" id="PTHR11010">
    <property type="entry name" value="PROTEASE S28 PRO-X CARBOXYPEPTIDASE-RELATED"/>
    <property type="match status" value="1"/>
</dbReference>
<reference evidence="6" key="1">
    <citation type="submission" date="2021-09" db="EMBL/GenBank/DDBJ databases">
        <authorList>
            <consortium name="Pathogen Informatics"/>
        </authorList>
    </citation>
    <scope>NUCLEOTIDE SEQUENCE</scope>
</reference>
<dbReference type="Pfam" id="PF05577">
    <property type="entry name" value="Peptidase_S28"/>
    <property type="match status" value="1"/>
</dbReference>
<sequence length="88" mass="9959">MEKRIAETNQYFGGNKHFKATDVILFNGSDDPWTLLGMCNSTDVIDDYIICIEGTSHAADIYPPRNSDSNALKNAQYRMIQMIEDIVL</sequence>
<proteinExistence type="inferred from homology"/>
<comment type="caution">
    <text evidence="6">The sequence shown here is derived from an EMBL/GenBank/DDBJ whole genome shotgun (WGS) entry which is preliminary data.</text>
</comment>
<keyword evidence="5" id="KW-0325">Glycoprotein</keyword>
<accession>A0A8J2PY25</accession>
<name>A0A8J2PY25_9BILA</name>
<evidence type="ECO:0000256" key="1">
    <source>
        <dbReference type="ARBA" id="ARBA00011079"/>
    </source>
</evidence>
<evidence type="ECO:0000256" key="2">
    <source>
        <dbReference type="ARBA" id="ARBA00022670"/>
    </source>
</evidence>
<dbReference type="GO" id="GO:0070008">
    <property type="term" value="F:serine-type exopeptidase activity"/>
    <property type="evidence" value="ECO:0007669"/>
    <property type="project" value="InterPro"/>
</dbReference>
<dbReference type="Proteomes" id="UP000746747">
    <property type="component" value="Unassembled WGS sequence"/>
</dbReference>
<dbReference type="GO" id="GO:0008239">
    <property type="term" value="F:dipeptidyl-peptidase activity"/>
    <property type="evidence" value="ECO:0007669"/>
    <property type="project" value="TreeGrafter"/>
</dbReference>